<name>A0A5K4FB07_SCHMA</name>
<dbReference type="WBParaSite" id="Smp_336300.1">
    <property type="protein sequence ID" value="Smp_336300.1"/>
    <property type="gene ID" value="Smp_336300"/>
</dbReference>
<dbReference type="AlphaFoldDB" id="A0A5K4FB07"/>
<reference evidence="2" key="2">
    <citation type="submission" date="2019-11" db="UniProtKB">
        <authorList>
            <consortium name="WormBaseParasite"/>
        </authorList>
    </citation>
    <scope>IDENTIFICATION</scope>
    <source>
        <strain evidence="2">Puerto Rican</strain>
    </source>
</reference>
<dbReference type="InterPro" id="IPR040632">
    <property type="entry name" value="Sulfotransfer_4"/>
</dbReference>
<sequence>MNTRYIQSINSWHSFEFMSKESTTTTINVIGAGLPRTGTSSLKMALEILFHQPCYHIIETVTKNYYDVGRWQQLLNEVQKINSNDTMIYEGLNEILDGYTSVTDIPACGFYKELMRVYPYSKVVLTIRDRNDWLSSLRQTILPKTDHPHTLVVDKVKHILRLDEEFVKMAYDSLKFAFHKHELDFDDDTVLLECFDEYNEMVVESVPSNRLLIHKLGDGWEPLCKFLNVNVPYCIPYPHVNDRNETLERVDLLKNIGIL</sequence>
<dbReference type="InterPro" id="IPR027417">
    <property type="entry name" value="P-loop_NTPase"/>
</dbReference>
<dbReference type="Gene3D" id="3.40.50.300">
    <property type="entry name" value="P-loop containing nucleotide triphosphate hydrolases"/>
    <property type="match status" value="1"/>
</dbReference>
<dbReference type="STRING" id="6183.A0A5K4FB07"/>
<dbReference type="InParanoid" id="A0A5K4FB07"/>
<reference evidence="1" key="1">
    <citation type="journal article" date="2012" name="PLoS Negl. Trop. Dis.">
        <title>A systematically improved high quality genome and transcriptome of the human blood fluke Schistosoma mansoni.</title>
        <authorList>
            <person name="Protasio A.V."/>
            <person name="Tsai I.J."/>
            <person name="Babbage A."/>
            <person name="Nichol S."/>
            <person name="Hunt M."/>
            <person name="Aslett M.A."/>
            <person name="De Silva N."/>
            <person name="Velarde G.S."/>
            <person name="Anderson T.J."/>
            <person name="Clark R.C."/>
            <person name="Davidson C."/>
            <person name="Dillon G.P."/>
            <person name="Holroyd N.E."/>
            <person name="LoVerde P.T."/>
            <person name="Lloyd C."/>
            <person name="McQuillan J."/>
            <person name="Oliveira G."/>
            <person name="Otto T.D."/>
            <person name="Parker-Manuel S.J."/>
            <person name="Quail M.A."/>
            <person name="Wilson R.A."/>
            <person name="Zerlotini A."/>
            <person name="Dunne D.W."/>
            <person name="Berriman M."/>
        </authorList>
    </citation>
    <scope>NUCLEOTIDE SEQUENCE [LARGE SCALE GENOMIC DNA]</scope>
    <source>
        <strain evidence="1">Puerto Rican</strain>
    </source>
</reference>
<dbReference type="SUPFAM" id="SSF52540">
    <property type="entry name" value="P-loop containing nucleoside triphosphate hydrolases"/>
    <property type="match status" value="1"/>
</dbReference>
<evidence type="ECO:0000313" key="1">
    <source>
        <dbReference type="Proteomes" id="UP000008854"/>
    </source>
</evidence>
<evidence type="ECO:0000313" key="2">
    <source>
        <dbReference type="WBParaSite" id="Smp_336300.1"/>
    </source>
</evidence>
<keyword evidence="1" id="KW-1185">Reference proteome</keyword>
<accession>A0A5K4FB07</accession>
<dbReference type="PANTHER" id="PTHR36978">
    <property type="entry name" value="P-LOOP CONTAINING NUCLEOTIDE TRIPHOSPHATE HYDROLASE"/>
    <property type="match status" value="1"/>
</dbReference>
<protein>
    <submittedName>
        <fullName evidence="2">Nad dependent epimerase/dehydratase</fullName>
    </submittedName>
</protein>
<organism evidence="1 2">
    <name type="scientific">Schistosoma mansoni</name>
    <name type="common">Blood fluke</name>
    <dbReference type="NCBI Taxonomy" id="6183"/>
    <lineage>
        <taxon>Eukaryota</taxon>
        <taxon>Metazoa</taxon>
        <taxon>Spiralia</taxon>
        <taxon>Lophotrochozoa</taxon>
        <taxon>Platyhelminthes</taxon>
        <taxon>Trematoda</taxon>
        <taxon>Digenea</taxon>
        <taxon>Strigeidida</taxon>
        <taxon>Schistosomatoidea</taxon>
        <taxon>Schistosomatidae</taxon>
        <taxon>Schistosoma</taxon>
    </lineage>
</organism>
<dbReference type="PANTHER" id="PTHR36978:SF4">
    <property type="entry name" value="P-LOOP CONTAINING NUCLEOSIDE TRIPHOSPHATE HYDROLASE PROTEIN"/>
    <property type="match status" value="1"/>
</dbReference>
<proteinExistence type="predicted"/>
<dbReference type="Proteomes" id="UP000008854">
    <property type="component" value="Unassembled WGS sequence"/>
</dbReference>
<dbReference type="Pfam" id="PF17784">
    <property type="entry name" value="Sulfotransfer_4"/>
    <property type="match status" value="1"/>
</dbReference>